<protein>
    <submittedName>
        <fullName evidence="4">L-fuculose-phosphate aldolase</fullName>
        <ecNumber evidence="4">4.1.2.17</ecNumber>
    </submittedName>
</protein>
<sequence length="217" mass="23848">MDALETQLRQEICDIGYKVWMTGMVAANDGNISVRLPNGDVLCTPTGVSKGSLTPEKICKVDLDGNVLAANEPYKPSSEVKVHLRLYKESEKVNAVVHAHPPYGTAFAIAGEPVISKMMPENIIAMPEIPVAPYATPSTYELAEMIAPFTHTHSACLMEMHGALSWGDSLLSAYQAMERLEFTCKLTFITRQMGVDRQLPEDEITKLIGMRAQYGIC</sequence>
<feature type="domain" description="Class II aldolase/adducin N-terminal" evidence="3">
    <location>
        <begin position="10"/>
        <end position="188"/>
    </location>
</feature>
<name>A0ABU2B7R8_9CORY</name>
<proteinExistence type="predicted"/>
<evidence type="ECO:0000313" key="4">
    <source>
        <dbReference type="EMBL" id="MDR7354652.1"/>
    </source>
</evidence>
<evidence type="ECO:0000313" key="5">
    <source>
        <dbReference type="Proteomes" id="UP001183619"/>
    </source>
</evidence>
<dbReference type="SMART" id="SM01007">
    <property type="entry name" value="Aldolase_II"/>
    <property type="match status" value="1"/>
</dbReference>
<dbReference type="InterPro" id="IPR036409">
    <property type="entry name" value="Aldolase_II/adducin_N_sf"/>
</dbReference>
<dbReference type="InterPro" id="IPR001303">
    <property type="entry name" value="Aldolase_II/adducin_N"/>
</dbReference>
<dbReference type="EC" id="4.1.2.17" evidence="4"/>
<comment type="caution">
    <text evidence="4">The sequence shown here is derived from an EMBL/GenBank/DDBJ whole genome shotgun (WGS) entry which is preliminary data.</text>
</comment>
<dbReference type="RefSeq" id="WP_277105257.1">
    <property type="nucleotide sequence ID" value="NZ_BAAAJS010000019.1"/>
</dbReference>
<dbReference type="Proteomes" id="UP001183619">
    <property type="component" value="Unassembled WGS sequence"/>
</dbReference>
<dbReference type="PANTHER" id="PTHR22789:SF0">
    <property type="entry name" value="3-OXO-TETRONATE 4-PHOSPHATE DECARBOXYLASE-RELATED"/>
    <property type="match status" value="1"/>
</dbReference>
<dbReference type="Pfam" id="PF00596">
    <property type="entry name" value="Aldolase_II"/>
    <property type="match status" value="1"/>
</dbReference>
<reference evidence="4 5" key="1">
    <citation type="submission" date="2023-07" db="EMBL/GenBank/DDBJ databases">
        <title>Sequencing the genomes of 1000 actinobacteria strains.</title>
        <authorList>
            <person name="Klenk H.-P."/>
        </authorList>
    </citation>
    <scope>NUCLEOTIDE SEQUENCE [LARGE SCALE GENOMIC DNA]</scope>
    <source>
        <strain evidence="4 5">DSM 44508</strain>
    </source>
</reference>
<dbReference type="Gene3D" id="3.40.225.10">
    <property type="entry name" value="Class II aldolase/adducin N-terminal domain"/>
    <property type="match status" value="1"/>
</dbReference>
<dbReference type="GO" id="GO:0008738">
    <property type="term" value="F:L-fuculose-phosphate aldolase activity"/>
    <property type="evidence" value="ECO:0007669"/>
    <property type="project" value="UniProtKB-EC"/>
</dbReference>
<keyword evidence="2 4" id="KW-0456">Lyase</keyword>
<keyword evidence="1" id="KW-0479">Metal-binding</keyword>
<dbReference type="EMBL" id="JAVDYF010000001">
    <property type="protein sequence ID" value="MDR7354652.1"/>
    <property type="molecule type" value="Genomic_DNA"/>
</dbReference>
<dbReference type="InterPro" id="IPR050197">
    <property type="entry name" value="Aldolase_class_II_sugar_metab"/>
</dbReference>
<dbReference type="PANTHER" id="PTHR22789">
    <property type="entry name" value="FUCULOSE PHOSPHATE ALDOLASE"/>
    <property type="match status" value="1"/>
</dbReference>
<evidence type="ECO:0000256" key="2">
    <source>
        <dbReference type="ARBA" id="ARBA00023239"/>
    </source>
</evidence>
<evidence type="ECO:0000259" key="3">
    <source>
        <dbReference type="SMART" id="SM01007"/>
    </source>
</evidence>
<evidence type="ECO:0000256" key="1">
    <source>
        <dbReference type="ARBA" id="ARBA00022723"/>
    </source>
</evidence>
<keyword evidence="5" id="KW-1185">Reference proteome</keyword>
<gene>
    <name evidence="4" type="ORF">J2S37_001190</name>
</gene>
<dbReference type="SUPFAM" id="SSF53639">
    <property type="entry name" value="AraD/HMP-PK domain-like"/>
    <property type="match status" value="1"/>
</dbReference>
<organism evidence="4 5">
    <name type="scientific">Corynebacterium felinum</name>
    <dbReference type="NCBI Taxonomy" id="131318"/>
    <lineage>
        <taxon>Bacteria</taxon>
        <taxon>Bacillati</taxon>
        <taxon>Actinomycetota</taxon>
        <taxon>Actinomycetes</taxon>
        <taxon>Mycobacteriales</taxon>
        <taxon>Corynebacteriaceae</taxon>
        <taxon>Corynebacterium</taxon>
    </lineage>
</organism>
<accession>A0ABU2B7R8</accession>